<reference evidence="3 4" key="1">
    <citation type="submission" date="2019-06" db="EMBL/GenBank/DDBJ databases">
        <title>Sequencing the genomes of 1000 actinobacteria strains.</title>
        <authorList>
            <person name="Klenk H.-P."/>
        </authorList>
    </citation>
    <scope>NUCLEOTIDE SEQUENCE [LARGE SCALE GENOMIC DNA]</scope>
    <source>
        <strain evidence="3 4">DSM 24617</strain>
    </source>
</reference>
<gene>
    <name evidence="3" type="ORF">FB554_1282</name>
</gene>
<comment type="caution">
    <text evidence="3">The sequence shown here is derived from an EMBL/GenBank/DDBJ whole genome shotgun (WGS) entry which is preliminary data.</text>
</comment>
<proteinExistence type="inferred from homology"/>
<dbReference type="InterPro" id="IPR010273">
    <property type="entry name" value="DUF881"/>
</dbReference>
<dbReference type="Gene3D" id="3.30.70.1880">
    <property type="entry name" value="Protein of unknown function DUF881"/>
    <property type="match status" value="1"/>
</dbReference>
<keyword evidence="4" id="KW-1185">Reference proteome</keyword>
<dbReference type="Proteomes" id="UP000318336">
    <property type="component" value="Unassembled WGS sequence"/>
</dbReference>
<dbReference type="AlphaFoldDB" id="A0A542XBD3"/>
<feature type="compositionally biased region" description="Low complexity" evidence="2">
    <location>
        <begin position="266"/>
        <end position="281"/>
    </location>
</feature>
<accession>A0A542XBD3</accession>
<organism evidence="3 4">
    <name type="scientific">Barrientosiimonas humi</name>
    <dbReference type="NCBI Taxonomy" id="999931"/>
    <lineage>
        <taxon>Bacteria</taxon>
        <taxon>Bacillati</taxon>
        <taxon>Actinomycetota</taxon>
        <taxon>Actinomycetes</taxon>
        <taxon>Micrococcales</taxon>
        <taxon>Dermacoccaceae</taxon>
        <taxon>Barrientosiimonas</taxon>
    </lineage>
</organism>
<feature type="region of interest" description="Disordered" evidence="2">
    <location>
        <begin position="266"/>
        <end position="287"/>
    </location>
</feature>
<dbReference type="EMBL" id="VFOK01000001">
    <property type="protein sequence ID" value="TQL33147.1"/>
    <property type="molecule type" value="Genomic_DNA"/>
</dbReference>
<dbReference type="PANTHER" id="PTHR37313">
    <property type="entry name" value="UPF0749 PROTEIN RV1825"/>
    <property type="match status" value="1"/>
</dbReference>
<sequence length="287" mass="29475">MALLTELMEHPLDGSYQDRADARVARGEPAATGGRSPLLLVVCIVLGLLLAVAAQTLRVPQERASGQRQEIITQIESRQRGNATLAKQISGLRSQIAAAQEQAVGSPGESTLAEQLSRTEASAGAVAVSGPGVVVTLDDSAGAEAAGSDPRAGSGEGATLTSTDLQILVNGLWQAGAEAISINGHRLTALSAIRFAGAAILVDYRPLARPYAISAIGAPGLWDTFRAGPGGSYLESTRSQVDLDVKVNVSEKVDIPAADAAALYQAKPRTPATASSSASTSTRKETP</sequence>
<dbReference type="Pfam" id="PF05949">
    <property type="entry name" value="DUF881"/>
    <property type="match status" value="1"/>
</dbReference>
<dbReference type="GO" id="GO:0005886">
    <property type="term" value="C:plasma membrane"/>
    <property type="evidence" value="ECO:0007669"/>
    <property type="project" value="TreeGrafter"/>
</dbReference>
<evidence type="ECO:0000256" key="1">
    <source>
        <dbReference type="ARBA" id="ARBA00009108"/>
    </source>
</evidence>
<dbReference type="PANTHER" id="PTHR37313:SF1">
    <property type="entry name" value="UPF0749 PROTEIN RV1823"/>
    <property type="match status" value="1"/>
</dbReference>
<evidence type="ECO:0000313" key="4">
    <source>
        <dbReference type="Proteomes" id="UP000318336"/>
    </source>
</evidence>
<evidence type="ECO:0000256" key="2">
    <source>
        <dbReference type="SAM" id="MobiDB-lite"/>
    </source>
</evidence>
<name>A0A542XBD3_9MICO</name>
<evidence type="ECO:0000313" key="3">
    <source>
        <dbReference type="EMBL" id="TQL33147.1"/>
    </source>
</evidence>
<comment type="similarity">
    <text evidence="1">Belongs to the UPF0749 family.</text>
</comment>
<protein>
    <submittedName>
        <fullName evidence="3">Uncharacterized protein YlxW (UPF0749 family)</fullName>
    </submittedName>
</protein>